<dbReference type="EMBL" id="HE600994">
    <property type="protein sequence ID" value="CAS01009.1"/>
    <property type="molecule type" value="Genomic_DNA"/>
</dbReference>
<keyword evidence="1" id="KW-1133">Transmembrane helix</keyword>
<sequence>MGTGWIVAFSIGGFVVGALLIFCLVNRRGGLNTDANLVAGPGIPLNATQYVA</sequence>
<dbReference type="HOGENOM" id="CLU_3089252_0_0_1"/>
<feature type="transmembrane region" description="Helical" evidence="1">
    <location>
        <begin position="6"/>
        <end position="25"/>
    </location>
</feature>
<name>B6IM79_CAEBR</name>
<dbReference type="KEGG" id="cbr:CBG_27302"/>
<reference evidence="2 3" key="2">
    <citation type="journal article" date="2011" name="PLoS Genet.">
        <title>Caenorhabditis briggsae recombinant inbred line genotypes reveal inter-strain incompatibility and the evolution of recombination.</title>
        <authorList>
            <person name="Ross J.A."/>
            <person name="Koboldt D.C."/>
            <person name="Staisch J.E."/>
            <person name="Chamberlin H.M."/>
            <person name="Gupta B.P."/>
            <person name="Miller R.D."/>
            <person name="Baird S.E."/>
            <person name="Haag E.S."/>
        </authorList>
    </citation>
    <scope>NUCLEOTIDE SEQUENCE [LARGE SCALE GENOMIC DNA]</scope>
    <source>
        <strain evidence="2 3">AF16</strain>
    </source>
</reference>
<evidence type="ECO:0000313" key="4">
    <source>
        <dbReference type="WormBase" id="CBG27302"/>
    </source>
</evidence>
<dbReference type="CTD" id="68918756"/>
<dbReference type="GeneID" id="68918756"/>
<proteinExistence type="predicted"/>
<evidence type="ECO:0000256" key="1">
    <source>
        <dbReference type="SAM" id="Phobius"/>
    </source>
</evidence>
<dbReference type="AlphaFoldDB" id="B6IM79"/>
<evidence type="ECO:0000313" key="3">
    <source>
        <dbReference type="Proteomes" id="UP000008549"/>
    </source>
</evidence>
<organism evidence="2 3">
    <name type="scientific">Caenorhabditis briggsae</name>
    <dbReference type="NCBI Taxonomy" id="6238"/>
    <lineage>
        <taxon>Eukaryota</taxon>
        <taxon>Metazoa</taxon>
        <taxon>Ecdysozoa</taxon>
        <taxon>Nematoda</taxon>
        <taxon>Chromadorea</taxon>
        <taxon>Rhabditida</taxon>
        <taxon>Rhabditina</taxon>
        <taxon>Rhabditomorpha</taxon>
        <taxon>Rhabditoidea</taxon>
        <taxon>Rhabditidae</taxon>
        <taxon>Peloderinae</taxon>
        <taxon>Caenorhabditis</taxon>
    </lineage>
</organism>
<gene>
    <name evidence="2 4" type="ORF">CBG27302</name>
    <name evidence="2" type="ORF">CBG_27302</name>
</gene>
<keyword evidence="1" id="KW-0472">Membrane</keyword>
<dbReference type="RefSeq" id="XP_045100566.1">
    <property type="nucleotide sequence ID" value="XM_045238389.1"/>
</dbReference>
<keyword evidence="3" id="KW-1185">Reference proteome</keyword>
<dbReference type="WormBase" id="CBG27302">
    <property type="protein sequence ID" value="CBP34163"/>
    <property type="gene ID" value="WBGene00088716"/>
</dbReference>
<protein>
    <submittedName>
        <fullName evidence="2">Protein CBG27302</fullName>
    </submittedName>
</protein>
<reference evidence="2 3" key="1">
    <citation type="journal article" date="2003" name="PLoS Biol.">
        <title>The genome sequence of Caenorhabditis briggsae: a platform for comparative genomics.</title>
        <authorList>
            <person name="Stein L.D."/>
            <person name="Bao Z."/>
            <person name="Blasiar D."/>
            <person name="Blumenthal T."/>
            <person name="Brent M.R."/>
            <person name="Chen N."/>
            <person name="Chinwalla A."/>
            <person name="Clarke L."/>
            <person name="Clee C."/>
            <person name="Coghlan A."/>
            <person name="Coulson A."/>
            <person name="D'Eustachio P."/>
            <person name="Fitch D.H."/>
            <person name="Fulton L.A."/>
            <person name="Fulton R.E."/>
            <person name="Griffiths-Jones S."/>
            <person name="Harris T.W."/>
            <person name="Hillier L.W."/>
            <person name="Kamath R."/>
            <person name="Kuwabara P.E."/>
            <person name="Mardis E.R."/>
            <person name="Marra M.A."/>
            <person name="Miner T.L."/>
            <person name="Minx P."/>
            <person name="Mullikin J.C."/>
            <person name="Plumb R.W."/>
            <person name="Rogers J."/>
            <person name="Schein J.E."/>
            <person name="Sohrmann M."/>
            <person name="Spieth J."/>
            <person name="Stajich J.E."/>
            <person name="Wei C."/>
            <person name="Willey D."/>
            <person name="Wilson R.K."/>
            <person name="Durbin R."/>
            <person name="Waterston R.H."/>
        </authorList>
    </citation>
    <scope>NUCLEOTIDE SEQUENCE [LARGE SCALE GENOMIC DNA]</scope>
    <source>
        <strain evidence="2 3">AF16</strain>
    </source>
</reference>
<evidence type="ECO:0000313" key="2">
    <source>
        <dbReference type="EMBL" id="CAS01009.1"/>
    </source>
</evidence>
<keyword evidence="1" id="KW-0812">Transmembrane</keyword>
<dbReference type="InParanoid" id="B6IM79"/>
<accession>B6IM79</accession>
<dbReference type="Proteomes" id="UP000008549">
    <property type="component" value="Unassembled WGS sequence"/>
</dbReference>